<dbReference type="Proteomes" id="UP000518266">
    <property type="component" value="Unassembled WGS sequence"/>
</dbReference>
<accession>A0A7J5YSQ3</accession>
<dbReference type="OrthoDB" id="9329195at2759"/>
<dbReference type="EMBL" id="JAAKFY010000009">
    <property type="protein sequence ID" value="KAF3852602.1"/>
    <property type="molecule type" value="Genomic_DNA"/>
</dbReference>
<feature type="compositionally biased region" description="Low complexity" evidence="1">
    <location>
        <begin position="174"/>
        <end position="183"/>
    </location>
</feature>
<gene>
    <name evidence="2" type="ORF">F7725_005957</name>
</gene>
<proteinExistence type="predicted"/>
<sequence length="637" mass="72402">MWIEVKIKPLLKSISKHFLTCLSTKNFSCSTYQTMVRELSYYYSEMNPVRQKWIYQFFMYPFLSGDRVAGCVGHDESSEEWLMKNFGAFKAMARIKDFSSLNMVFSGLEVLHLLSPVQKAELLLRPEVASLDNGTLSLVFHSMMTGDPKPPPPPKALDGETTGRPPDTQTILQTPHTTRTNRRPNTTAWDRYCDEMWMHNVVNGFMMAFKPIGSFVHDFVSFTQERESEIRSTTLTQFMLNWTLAELADMYRPKNTSMVPEMPDFDVTNVEDWFQYVVMPVLQRVLPEDLTELPEKITLAFHQVFHLDNGMYNETSEIQDVCSIRLDEGPCGLTDAVENVAKVLHCAARSNLTLSEEEIMRLIVELTERLNMLIKELTTVNFKELAKDFQQIFSEAESPSLTPENLEDPAFIKLWFNIKMVPLLPNLEVLPLLSPKQIAGMLLLPLPTPPEKDVVIDRVFDFLFESPEDARLPECPDIKYNSTHICKGVDSSALHSHLNSSKDVSCNFTLETFACAQLEDFSATHLVSLLKCNLPGNSSHSSVLWKILLTKLSSVLDPALDMLAGMPMPMVGPSASEVLDVLGEIRVSLLTDEELMNSSVIRKWFSQRLSAFLPFTSGRFLHCLTNRNLSCHSYQQM</sequence>
<name>A0A7J5YSQ3_DISMA</name>
<evidence type="ECO:0000313" key="3">
    <source>
        <dbReference type="Proteomes" id="UP000518266"/>
    </source>
</evidence>
<organism evidence="2 3">
    <name type="scientific">Dissostichus mawsoni</name>
    <name type="common">Antarctic cod</name>
    <dbReference type="NCBI Taxonomy" id="36200"/>
    <lineage>
        <taxon>Eukaryota</taxon>
        <taxon>Metazoa</taxon>
        <taxon>Chordata</taxon>
        <taxon>Craniata</taxon>
        <taxon>Vertebrata</taxon>
        <taxon>Euteleostomi</taxon>
        <taxon>Actinopterygii</taxon>
        <taxon>Neopterygii</taxon>
        <taxon>Teleostei</taxon>
        <taxon>Neoteleostei</taxon>
        <taxon>Acanthomorphata</taxon>
        <taxon>Eupercaria</taxon>
        <taxon>Perciformes</taxon>
        <taxon>Notothenioidei</taxon>
        <taxon>Nototheniidae</taxon>
        <taxon>Dissostichus</taxon>
    </lineage>
</organism>
<protein>
    <submittedName>
        <fullName evidence="2">Uncharacterized protein</fullName>
    </submittedName>
</protein>
<evidence type="ECO:0000256" key="1">
    <source>
        <dbReference type="SAM" id="MobiDB-lite"/>
    </source>
</evidence>
<keyword evidence="3" id="KW-1185">Reference proteome</keyword>
<evidence type="ECO:0000313" key="2">
    <source>
        <dbReference type="EMBL" id="KAF3852602.1"/>
    </source>
</evidence>
<dbReference type="AlphaFoldDB" id="A0A7J5YSQ3"/>
<feature type="region of interest" description="Disordered" evidence="1">
    <location>
        <begin position="143"/>
        <end position="183"/>
    </location>
</feature>
<reference evidence="2 3" key="1">
    <citation type="submission" date="2020-03" db="EMBL/GenBank/DDBJ databases">
        <title>Dissostichus mawsoni Genome sequencing and assembly.</title>
        <authorList>
            <person name="Park H."/>
        </authorList>
    </citation>
    <scope>NUCLEOTIDE SEQUENCE [LARGE SCALE GENOMIC DNA]</scope>
    <source>
        <strain evidence="2">DM0001</strain>
        <tissue evidence="2">Muscle</tissue>
    </source>
</reference>
<comment type="caution">
    <text evidence="2">The sequence shown here is derived from an EMBL/GenBank/DDBJ whole genome shotgun (WGS) entry which is preliminary data.</text>
</comment>